<gene>
    <name evidence="2" type="ORF">GGR06_003002</name>
</gene>
<proteinExistence type="predicted"/>
<organism evidence="2 3">
    <name type="scientific">Bacteroides reticulotermitis</name>
    <dbReference type="NCBI Taxonomy" id="1133319"/>
    <lineage>
        <taxon>Bacteria</taxon>
        <taxon>Pseudomonadati</taxon>
        <taxon>Bacteroidota</taxon>
        <taxon>Bacteroidia</taxon>
        <taxon>Bacteroidales</taxon>
        <taxon>Bacteroidaceae</taxon>
        <taxon>Bacteroides</taxon>
    </lineage>
</organism>
<reference evidence="2" key="1">
    <citation type="submission" date="2020-08" db="EMBL/GenBank/DDBJ databases">
        <title>Genomic Encyclopedia of Type Strains, Phase IV (KMG-IV): sequencing the most valuable type-strain genomes for metagenomic binning, comparative biology and taxonomic classification.</title>
        <authorList>
            <person name="Goeker M."/>
        </authorList>
    </citation>
    <scope>NUCLEOTIDE SEQUENCE [LARGE SCALE GENOMIC DNA]</scope>
    <source>
        <strain evidence="2">DSM 105720</strain>
    </source>
</reference>
<keyword evidence="1" id="KW-0472">Membrane</keyword>
<protein>
    <submittedName>
        <fullName evidence="2">Membrane protein</fullName>
    </submittedName>
</protein>
<keyword evidence="1" id="KW-0812">Transmembrane</keyword>
<accession>A0A840D2E2</accession>
<evidence type="ECO:0000256" key="1">
    <source>
        <dbReference type="SAM" id="Phobius"/>
    </source>
</evidence>
<evidence type="ECO:0000313" key="3">
    <source>
        <dbReference type="Proteomes" id="UP000560658"/>
    </source>
</evidence>
<dbReference type="Proteomes" id="UP000560658">
    <property type="component" value="Unassembled WGS sequence"/>
</dbReference>
<dbReference type="EMBL" id="JACIER010000013">
    <property type="protein sequence ID" value="MBB4045191.1"/>
    <property type="molecule type" value="Genomic_DNA"/>
</dbReference>
<name>A0A840D2E2_9BACE</name>
<keyword evidence="1" id="KW-1133">Transmembrane helix</keyword>
<feature type="transmembrane region" description="Helical" evidence="1">
    <location>
        <begin position="31"/>
        <end position="53"/>
    </location>
</feature>
<keyword evidence="3" id="KW-1185">Reference proteome</keyword>
<dbReference type="AlphaFoldDB" id="A0A840D2E2"/>
<comment type="caution">
    <text evidence="2">The sequence shown here is derived from an EMBL/GenBank/DDBJ whole genome shotgun (WGS) entry which is preliminary data.</text>
</comment>
<sequence length="54" mass="6018">MLVLNLKLAIMSKGKKKKSQSKKEEEQAHKIVKVLFVTLIVLGLIMLIGISVLN</sequence>
<evidence type="ECO:0000313" key="2">
    <source>
        <dbReference type="EMBL" id="MBB4045191.1"/>
    </source>
</evidence>